<keyword evidence="8 17" id="KW-0133">Cell shape</keyword>
<dbReference type="GO" id="GO:0046677">
    <property type="term" value="P:response to antibiotic"/>
    <property type="evidence" value="ECO:0007669"/>
    <property type="project" value="UniProtKB-UniRule"/>
</dbReference>
<evidence type="ECO:0000256" key="17">
    <source>
        <dbReference type="HAMAP-Rule" id="MF_01006"/>
    </source>
</evidence>
<dbReference type="EMBL" id="DVHH01000099">
    <property type="protein sequence ID" value="HIR54730.1"/>
    <property type="molecule type" value="Genomic_DNA"/>
</dbReference>
<evidence type="ECO:0000256" key="16">
    <source>
        <dbReference type="ARBA" id="ARBA00047594"/>
    </source>
</evidence>
<feature type="transmembrane region" description="Helical" evidence="17">
    <location>
        <begin position="96"/>
        <end position="114"/>
    </location>
</feature>
<dbReference type="GO" id="GO:0005886">
    <property type="term" value="C:plasma membrane"/>
    <property type="evidence" value="ECO:0007669"/>
    <property type="project" value="UniProtKB-SubCell"/>
</dbReference>
<dbReference type="PANTHER" id="PTHR30622">
    <property type="entry name" value="UNDECAPRENYL-DIPHOSPHATASE"/>
    <property type="match status" value="1"/>
</dbReference>
<dbReference type="Pfam" id="PF02673">
    <property type="entry name" value="BacA"/>
    <property type="match status" value="1"/>
</dbReference>
<evidence type="ECO:0000256" key="12">
    <source>
        <dbReference type="ARBA" id="ARBA00023251"/>
    </source>
</evidence>
<gene>
    <name evidence="17" type="primary">uppP</name>
    <name evidence="18" type="ORF">IAD36_03895</name>
</gene>
<comment type="caution">
    <text evidence="18">The sequence shown here is derived from an EMBL/GenBank/DDBJ whole genome shotgun (WGS) entry which is preliminary data.</text>
</comment>
<feature type="transmembrane region" description="Helical" evidence="17">
    <location>
        <begin position="261"/>
        <end position="278"/>
    </location>
</feature>
<evidence type="ECO:0000256" key="14">
    <source>
        <dbReference type="ARBA" id="ARBA00032707"/>
    </source>
</evidence>
<comment type="function">
    <text evidence="17">Catalyzes the dephosphorylation of undecaprenyl diphosphate (UPP). Confers resistance to bacitracin.</text>
</comment>
<dbReference type="PANTHER" id="PTHR30622:SF2">
    <property type="entry name" value="UNDECAPRENYL-DIPHOSPHATASE"/>
    <property type="match status" value="1"/>
</dbReference>
<reference evidence="18" key="1">
    <citation type="submission" date="2020-10" db="EMBL/GenBank/DDBJ databases">
        <authorList>
            <person name="Gilroy R."/>
        </authorList>
    </citation>
    <scope>NUCLEOTIDE SEQUENCE</scope>
    <source>
        <strain evidence="18">ChiGjej3B3-7149</strain>
    </source>
</reference>
<dbReference type="AlphaFoldDB" id="A0A9D1IZ44"/>
<evidence type="ECO:0000256" key="3">
    <source>
        <dbReference type="ARBA" id="ARBA00012374"/>
    </source>
</evidence>
<dbReference type="GO" id="GO:0071555">
    <property type="term" value="P:cell wall organization"/>
    <property type="evidence" value="ECO:0007669"/>
    <property type="project" value="UniProtKB-KW"/>
</dbReference>
<keyword evidence="6 17" id="KW-0812">Transmembrane</keyword>
<comment type="subcellular location">
    <subcellularLocation>
        <location evidence="1 17">Cell membrane</location>
        <topology evidence="1 17">Multi-pass membrane protein</topology>
    </subcellularLocation>
</comment>
<evidence type="ECO:0000313" key="19">
    <source>
        <dbReference type="Proteomes" id="UP000824238"/>
    </source>
</evidence>
<feature type="transmembrane region" description="Helical" evidence="17">
    <location>
        <begin position="230"/>
        <end position="249"/>
    </location>
</feature>
<keyword evidence="10 17" id="KW-1133">Transmembrane helix</keyword>
<dbReference type="HAMAP" id="MF_01006">
    <property type="entry name" value="Undec_diphosphatase"/>
    <property type="match status" value="1"/>
</dbReference>
<dbReference type="EC" id="3.6.1.27" evidence="3 17"/>
<organism evidence="18 19">
    <name type="scientific">Candidatus Scatomorpha intestinigallinarum</name>
    <dbReference type="NCBI Taxonomy" id="2840923"/>
    <lineage>
        <taxon>Bacteria</taxon>
        <taxon>Bacillati</taxon>
        <taxon>Bacillota</taxon>
        <taxon>Clostridia</taxon>
        <taxon>Eubacteriales</taxon>
        <taxon>Candidatus Scatomorpha</taxon>
    </lineage>
</organism>
<dbReference type="GO" id="GO:0050380">
    <property type="term" value="F:undecaprenyl-diphosphatase activity"/>
    <property type="evidence" value="ECO:0007669"/>
    <property type="project" value="UniProtKB-UniRule"/>
</dbReference>
<comment type="miscellaneous">
    <text evidence="17">Bacitracin is thought to be involved in the inhibition of peptidoglycan synthesis by sequestering undecaprenyl diphosphate, thereby reducing the pool of lipid carrier available.</text>
</comment>
<keyword evidence="7 17" id="KW-0378">Hydrolase</keyword>
<dbReference type="GO" id="GO:0009252">
    <property type="term" value="P:peptidoglycan biosynthetic process"/>
    <property type="evidence" value="ECO:0007669"/>
    <property type="project" value="UniProtKB-KW"/>
</dbReference>
<comment type="similarity">
    <text evidence="2 17">Belongs to the UppP family.</text>
</comment>
<evidence type="ECO:0000256" key="7">
    <source>
        <dbReference type="ARBA" id="ARBA00022801"/>
    </source>
</evidence>
<feature type="transmembrane region" description="Helical" evidence="17">
    <location>
        <begin position="199"/>
        <end position="218"/>
    </location>
</feature>
<name>A0A9D1IZ44_9FIRM</name>
<protein>
    <recommendedName>
        <fullName evidence="4 17">Undecaprenyl-diphosphatase</fullName>
        <ecNumber evidence="3 17">3.6.1.27</ecNumber>
    </recommendedName>
    <alternativeName>
        <fullName evidence="15 17">Bacitracin resistance protein</fullName>
    </alternativeName>
    <alternativeName>
        <fullName evidence="14 17">Undecaprenyl pyrophosphate phosphatase</fullName>
    </alternativeName>
</protein>
<accession>A0A9D1IZ44</accession>
<comment type="catalytic activity">
    <reaction evidence="16 17">
        <text>di-trans,octa-cis-undecaprenyl diphosphate + H2O = di-trans,octa-cis-undecaprenyl phosphate + phosphate + H(+)</text>
        <dbReference type="Rhea" id="RHEA:28094"/>
        <dbReference type="ChEBI" id="CHEBI:15377"/>
        <dbReference type="ChEBI" id="CHEBI:15378"/>
        <dbReference type="ChEBI" id="CHEBI:43474"/>
        <dbReference type="ChEBI" id="CHEBI:58405"/>
        <dbReference type="ChEBI" id="CHEBI:60392"/>
        <dbReference type="EC" id="3.6.1.27"/>
    </reaction>
</comment>
<feature type="transmembrane region" description="Helical" evidence="17">
    <location>
        <begin position="120"/>
        <end position="140"/>
    </location>
</feature>
<keyword evidence="13 17" id="KW-0961">Cell wall biogenesis/degradation</keyword>
<dbReference type="InterPro" id="IPR003824">
    <property type="entry name" value="UppP"/>
</dbReference>
<sequence>MTISSAIILGIVQGVAEFLPISSSGHLAVLQNLFDLSAGEDHLFFDVLLHLGTLISICVCYWGDIVAMVREVFIVLRGGRRADGTPVQGHLGAARLFLMIVVGTLPLFLVLPINDKVEELYYITPFIGAALLLTGCVLFVSDKMAPGTRTERNMRFRDALTIGLCQCVATIPGLSRSGTTITAGIATGLDRTFAMKYSFLLSLPAVLGANLLSFIKAIGEESIEASLIPAYLLGMLAAMLSGIAAISLMKLITKKSKFGWFAYYCWGAGVLTIILSLIF</sequence>
<evidence type="ECO:0000256" key="13">
    <source>
        <dbReference type="ARBA" id="ARBA00023316"/>
    </source>
</evidence>
<feature type="transmembrane region" description="Helical" evidence="17">
    <location>
        <begin position="54"/>
        <end position="76"/>
    </location>
</feature>
<dbReference type="GO" id="GO:0008360">
    <property type="term" value="P:regulation of cell shape"/>
    <property type="evidence" value="ECO:0007669"/>
    <property type="project" value="UniProtKB-KW"/>
</dbReference>
<reference evidence="18" key="2">
    <citation type="journal article" date="2021" name="PeerJ">
        <title>Extensive microbial diversity within the chicken gut microbiome revealed by metagenomics and culture.</title>
        <authorList>
            <person name="Gilroy R."/>
            <person name="Ravi A."/>
            <person name="Getino M."/>
            <person name="Pursley I."/>
            <person name="Horton D.L."/>
            <person name="Alikhan N.F."/>
            <person name="Baker D."/>
            <person name="Gharbi K."/>
            <person name="Hall N."/>
            <person name="Watson M."/>
            <person name="Adriaenssens E.M."/>
            <person name="Foster-Nyarko E."/>
            <person name="Jarju S."/>
            <person name="Secka A."/>
            <person name="Antonio M."/>
            <person name="Oren A."/>
            <person name="Chaudhuri R.R."/>
            <person name="La Ragione R."/>
            <person name="Hildebrand F."/>
            <person name="Pallen M.J."/>
        </authorList>
    </citation>
    <scope>NUCLEOTIDE SEQUENCE</scope>
    <source>
        <strain evidence="18">ChiGjej3B3-7149</strain>
    </source>
</reference>
<evidence type="ECO:0000256" key="2">
    <source>
        <dbReference type="ARBA" id="ARBA00010621"/>
    </source>
</evidence>
<evidence type="ECO:0000256" key="10">
    <source>
        <dbReference type="ARBA" id="ARBA00022989"/>
    </source>
</evidence>
<evidence type="ECO:0000256" key="1">
    <source>
        <dbReference type="ARBA" id="ARBA00004651"/>
    </source>
</evidence>
<evidence type="ECO:0000256" key="15">
    <source>
        <dbReference type="ARBA" id="ARBA00032932"/>
    </source>
</evidence>
<keyword evidence="5 17" id="KW-1003">Cell membrane</keyword>
<evidence type="ECO:0000256" key="11">
    <source>
        <dbReference type="ARBA" id="ARBA00023136"/>
    </source>
</evidence>
<evidence type="ECO:0000256" key="4">
    <source>
        <dbReference type="ARBA" id="ARBA00021581"/>
    </source>
</evidence>
<keyword evidence="12 17" id="KW-0046">Antibiotic resistance</keyword>
<evidence type="ECO:0000313" key="18">
    <source>
        <dbReference type="EMBL" id="HIR54730.1"/>
    </source>
</evidence>
<evidence type="ECO:0000256" key="6">
    <source>
        <dbReference type="ARBA" id="ARBA00022692"/>
    </source>
</evidence>
<proteinExistence type="inferred from homology"/>
<evidence type="ECO:0000256" key="5">
    <source>
        <dbReference type="ARBA" id="ARBA00022475"/>
    </source>
</evidence>
<evidence type="ECO:0000256" key="8">
    <source>
        <dbReference type="ARBA" id="ARBA00022960"/>
    </source>
</evidence>
<dbReference type="Proteomes" id="UP000824238">
    <property type="component" value="Unassembled WGS sequence"/>
</dbReference>
<evidence type="ECO:0000256" key="9">
    <source>
        <dbReference type="ARBA" id="ARBA00022984"/>
    </source>
</evidence>
<keyword evidence="9 17" id="KW-0573">Peptidoglycan synthesis</keyword>
<keyword evidence="11 17" id="KW-0472">Membrane</keyword>